<dbReference type="EMBL" id="AQQV01000001">
    <property type="protein sequence ID" value="ORE88879.1"/>
    <property type="molecule type" value="Genomic_DNA"/>
</dbReference>
<dbReference type="UniPathway" id="UPA00077">
    <property type="reaction ID" value="UER00155"/>
</dbReference>
<evidence type="ECO:0000313" key="14">
    <source>
        <dbReference type="EMBL" id="ORE88879.1"/>
    </source>
</evidence>
<dbReference type="EC" id="2.7.6.3" evidence="3"/>
<gene>
    <name evidence="14" type="ORF">ATO7_03350</name>
</gene>
<dbReference type="GO" id="GO:0005524">
    <property type="term" value="F:ATP binding"/>
    <property type="evidence" value="ECO:0007669"/>
    <property type="project" value="UniProtKB-KW"/>
</dbReference>
<evidence type="ECO:0000256" key="9">
    <source>
        <dbReference type="ARBA" id="ARBA00022909"/>
    </source>
</evidence>
<keyword evidence="5" id="KW-0808">Transferase</keyword>
<proteinExistence type="inferred from homology"/>
<evidence type="ECO:0000256" key="3">
    <source>
        <dbReference type="ARBA" id="ARBA00013253"/>
    </source>
</evidence>
<name>A0A1Y1SI55_9GAMM</name>
<feature type="domain" description="7,8-dihydro-6-hydroxymethylpterin-pyrophosphokinase" evidence="13">
    <location>
        <begin position="27"/>
        <end position="158"/>
    </location>
</feature>
<dbReference type="Pfam" id="PF01288">
    <property type="entry name" value="HPPK"/>
    <property type="match status" value="1"/>
</dbReference>
<keyword evidence="15" id="KW-1185">Reference proteome</keyword>
<dbReference type="STRING" id="1317117.ATO7_03350"/>
<dbReference type="Gene3D" id="3.30.70.560">
    <property type="entry name" value="7,8-Dihydro-6-hydroxymethylpterin-pyrophosphokinase HPPK"/>
    <property type="match status" value="1"/>
</dbReference>
<dbReference type="AlphaFoldDB" id="A0A1Y1SI55"/>
<accession>A0A1Y1SI55</accession>
<dbReference type="SUPFAM" id="SSF55083">
    <property type="entry name" value="6-hydroxymethyl-7,8-dihydropterin pyrophosphokinase, HPPK"/>
    <property type="match status" value="1"/>
</dbReference>
<dbReference type="GO" id="GO:0046654">
    <property type="term" value="P:tetrahydrofolate biosynthetic process"/>
    <property type="evidence" value="ECO:0007669"/>
    <property type="project" value="UniProtKB-UniPathway"/>
</dbReference>
<keyword evidence="6" id="KW-0547">Nucleotide-binding</keyword>
<comment type="pathway">
    <text evidence="1">Cofactor biosynthesis; tetrahydrofolate biosynthesis; 2-amino-4-hydroxy-6-hydroxymethyl-7,8-dihydropteridine diphosphate from 7,8-dihydroneopterin triphosphate: step 4/4.</text>
</comment>
<evidence type="ECO:0000256" key="7">
    <source>
        <dbReference type="ARBA" id="ARBA00022777"/>
    </source>
</evidence>
<evidence type="ECO:0000259" key="13">
    <source>
        <dbReference type="Pfam" id="PF01288"/>
    </source>
</evidence>
<evidence type="ECO:0000256" key="4">
    <source>
        <dbReference type="ARBA" id="ARBA00016218"/>
    </source>
</evidence>
<reference evidence="14 15" key="1">
    <citation type="submission" date="2013-04" db="EMBL/GenBank/DDBJ databases">
        <title>Oceanococcus atlanticus 22II-S10r2 Genome Sequencing.</title>
        <authorList>
            <person name="Lai Q."/>
            <person name="Li G."/>
            <person name="Shao Z."/>
        </authorList>
    </citation>
    <scope>NUCLEOTIDE SEQUENCE [LARGE SCALE GENOMIC DNA]</scope>
    <source>
        <strain evidence="14 15">22II-S10r2</strain>
    </source>
</reference>
<evidence type="ECO:0000256" key="6">
    <source>
        <dbReference type="ARBA" id="ARBA00022741"/>
    </source>
</evidence>
<comment type="similarity">
    <text evidence="2">Belongs to the HPPK family.</text>
</comment>
<comment type="function">
    <text evidence="10">Catalyzes the transfer of pyrophosphate from adenosine triphosphate (ATP) to 6-hydroxymethyl-7,8-dihydropterin, an enzymatic step in folate biosynthesis pathway.</text>
</comment>
<dbReference type="GO" id="GO:0046656">
    <property type="term" value="P:folic acid biosynthetic process"/>
    <property type="evidence" value="ECO:0007669"/>
    <property type="project" value="UniProtKB-KW"/>
</dbReference>
<evidence type="ECO:0000256" key="8">
    <source>
        <dbReference type="ARBA" id="ARBA00022840"/>
    </source>
</evidence>
<evidence type="ECO:0000256" key="5">
    <source>
        <dbReference type="ARBA" id="ARBA00022679"/>
    </source>
</evidence>
<dbReference type="InterPro" id="IPR035907">
    <property type="entry name" value="Hppk_sf"/>
</dbReference>
<evidence type="ECO:0000313" key="15">
    <source>
        <dbReference type="Proteomes" id="UP000192342"/>
    </source>
</evidence>
<protein>
    <recommendedName>
        <fullName evidence="4">2-amino-4-hydroxy-6-hydroxymethyldihydropteridine pyrophosphokinase</fullName>
        <ecNumber evidence="3">2.7.6.3</ecNumber>
    </recommendedName>
    <alternativeName>
        <fullName evidence="11">6-hydroxymethyl-7,8-dihydropterin pyrophosphokinase</fullName>
    </alternativeName>
    <alternativeName>
        <fullName evidence="12">7,8-dihydro-6-hydroxymethylpterin-pyrophosphokinase</fullName>
    </alternativeName>
</protein>
<evidence type="ECO:0000256" key="11">
    <source>
        <dbReference type="ARBA" id="ARBA00029766"/>
    </source>
</evidence>
<evidence type="ECO:0000256" key="12">
    <source>
        <dbReference type="ARBA" id="ARBA00033413"/>
    </source>
</evidence>
<dbReference type="CDD" id="cd00483">
    <property type="entry name" value="HPPK"/>
    <property type="match status" value="1"/>
</dbReference>
<keyword evidence="7 14" id="KW-0418">Kinase</keyword>
<dbReference type="PANTHER" id="PTHR43071:SF1">
    <property type="entry name" value="2-AMINO-4-HYDROXY-6-HYDROXYMETHYLDIHYDROPTERIDINE PYROPHOSPHOKINASE"/>
    <property type="match status" value="1"/>
</dbReference>
<evidence type="ECO:0000256" key="2">
    <source>
        <dbReference type="ARBA" id="ARBA00005810"/>
    </source>
</evidence>
<evidence type="ECO:0000256" key="10">
    <source>
        <dbReference type="ARBA" id="ARBA00029409"/>
    </source>
</evidence>
<sequence length="189" mass="20312">MDQVAQALVDVAVAANAADMRARIAWVGLGSNLGDSAALLRSAACALHQLPKSRLVALSAFYRTPALTADPQDAPQPDYCNAVAAVQTALAAEPLLDALLAIEREHGRIRQVGVRWQARVLDLDLLCLDAQIIEQPGLSVPHPQLQRRMFVLQPWHDIGAAVMIPGQGRVATCRRALRVPAPPLWASQA</sequence>
<dbReference type="PANTHER" id="PTHR43071">
    <property type="entry name" value="2-AMINO-4-HYDROXY-6-HYDROXYMETHYLDIHYDROPTERIDINE PYROPHOSPHOKINASE"/>
    <property type="match status" value="1"/>
</dbReference>
<evidence type="ECO:0000256" key="1">
    <source>
        <dbReference type="ARBA" id="ARBA00005051"/>
    </source>
</evidence>
<keyword evidence="9" id="KW-0289">Folate biosynthesis</keyword>
<dbReference type="GO" id="GO:0003848">
    <property type="term" value="F:2-amino-4-hydroxy-6-hydroxymethyldihydropteridine diphosphokinase activity"/>
    <property type="evidence" value="ECO:0007669"/>
    <property type="project" value="UniProtKB-EC"/>
</dbReference>
<comment type="caution">
    <text evidence="14">The sequence shown here is derived from an EMBL/GenBank/DDBJ whole genome shotgun (WGS) entry which is preliminary data.</text>
</comment>
<organism evidence="14 15">
    <name type="scientific">Oceanococcus atlanticus</name>
    <dbReference type="NCBI Taxonomy" id="1317117"/>
    <lineage>
        <taxon>Bacteria</taxon>
        <taxon>Pseudomonadati</taxon>
        <taxon>Pseudomonadota</taxon>
        <taxon>Gammaproteobacteria</taxon>
        <taxon>Chromatiales</taxon>
        <taxon>Oceanococcaceae</taxon>
        <taxon>Oceanococcus</taxon>
    </lineage>
</organism>
<dbReference type="Proteomes" id="UP000192342">
    <property type="component" value="Unassembled WGS sequence"/>
</dbReference>
<dbReference type="InterPro" id="IPR000550">
    <property type="entry name" value="Hppk"/>
</dbReference>
<dbReference type="GO" id="GO:0016301">
    <property type="term" value="F:kinase activity"/>
    <property type="evidence" value="ECO:0007669"/>
    <property type="project" value="UniProtKB-KW"/>
</dbReference>
<keyword evidence="8" id="KW-0067">ATP-binding</keyword>
<dbReference type="NCBIfam" id="TIGR01498">
    <property type="entry name" value="folK"/>
    <property type="match status" value="1"/>
</dbReference>